<accession>A0A7J3Y0R6</accession>
<keyword evidence="1" id="KW-0175">Coiled coil</keyword>
<name>A0A7J3Y0R6_9CREN</name>
<evidence type="ECO:0000313" key="2">
    <source>
        <dbReference type="EMBL" id="HHP68532.1"/>
    </source>
</evidence>
<feature type="coiled-coil region" evidence="1">
    <location>
        <begin position="62"/>
        <end position="103"/>
    </location>
</feature>
<comment type="caution">
    <text evidence="2">The sequence shown here is derived from an EMBL/GenBank/DDBJ whole genome shotgun (WGS) entry which is preliminary data.</text>
</comment>
<organism evidence="2">
    <name type="scientific">Thermogladius calderae</name>
    <dbReference type="NCBI Taxonomy" id="1200300"/>
    <lineage>
        <taxon>Archaea</taxon>
        <taxon>Thermoproteota</taxon>
        <taxon>Thermoprotei</taxon>
        <taxon>Desulfurococcales</taxon>
        <taxon>Desulfurococcaceae</taxon>
        <taxon>Thermogladius</taxon>
    </lineage>
</organism>
<evidence type="ECO:0000256" key="1">
    <source>
        <dbReference type="SAM" id="Coils"/>
    </source>
</evidence>
<sequence length="225" mass="26314">MGEKKRRPITIYLDEDLFRELTSLSEKEGATSVSDFIVKIIKEKVSGVEKPIFDESLKSKIARIVQDEVNKHLQAVEKLRRQITELYEKVDALSATIEELKSKTPEISETRREKKKTGIERLKEERVVFESNLPKKLNRDAFFNYLRREGAVVIETSKERIAVDPEFWRDFENKLFEKANTNNEEDLKKILGDKGFMLFTKLRDDNQVIFDSSSRKWRNLINVAG</sequence>
<dbReference type="EMBL" id="DRYK01000089">
    <property type="protein sequence ID" value="HHP68532.1"/>
    <property type="molecule type" value="Genomic_DNA"/>
</dbReference>
<protein>
    <submittedName>
        <fullName evidence="2">CopG family transcriptional regulator</fullName>
    </submittedName>
</protein>
<reference evidence="2" key="1">
    <citation type="journal article" date="2020" name="mSystems">
        <title>Genome- and Community-Level Interaction Insights into Carbon Utilization and Element Cycling Functions of Hydrothermarchaeota in Hydrothermal Sediment.</title>
        <authorList>
            <person name="Zhou Z."/>
            <person name="Liu Y."/>
            <person name="Xu W."/>
            <person name="Pan J."/>
            <person name="Luo Z.H."/>
            <person name="Li M."/>
        </authorList>
    </citation>
    <scope>NUCLEOTIDE SEQUENCE [LARGE SCALE GENOMIC DNA]</scope>
    <source>
        <strain evidence="2">SpSt-110</strain>
    </source>
</reference>
<proteinExistence type="predicted"/>
<dbReference type="AlphaFoldDB" id="A0A7J3Y0R6"/>
<gene>
    <name evidence="2" type="ORF">ENM60_07125</name>
</gene>